<dbReference type="Proteomes" id="UP000435837">
    <property type="component" value="Unassembled WGS sequence"/>
</dbReference>
<dbReference type="RefSeq" id="WP_159482649.1">
    <property type="nucleotide sequence ID" value="NZ_BAAATH010000008.1"/>
</dbReference>
<evidence type="ECO:0000313" key="3">
    <source>
        <dbReference type="EMBL" id="GFE11626.1"/>
    </source>
</evidence>
<feature type="region of interest" description="Disordered" evidence="1">
    <location>
        <begin position="27"/>
        <end position="51"/>
    </location>
</feature>
<keyword evidence="2" id="KW-0732">Signal</keyword>
<evidence type="ECO:0000256" key="1">
    <source>
        <dbReference type="SAM" id="MobiDB-lite"/>
    </source>
</evidence>
<feature type="signal peptide" evidence="2">
    <location>
        <begin position="1"/>
        <end position="23"/>
    </location>
</feature>
<evidence type="ECO:0008006" key="5">
    <source>
        <dbReference type="Google" id="ProtNLM"/>
    </source>
</evidence>
<dbReference type="OrthoDB" id="4321801at2"/>
<organism evidence="3 4">
    <name type="scientific">Streptomyces caniferus</name>
    <dbReference type="NCBI Taxonomy" id="285557"/>
    <lineage>
        <taxon>Bacteria</taxon>
        <taxon>Bacillati</taxon>
        <taxon>Actinomycetota</taxon>
        <taxon>Actinomycetes</taxon>
        <taxon>Kitasatosporales</taxon>
        <taxon>Streptomycetaceae</taxon>
        <taxon>Streptomyces</taxon>
    </lineage>
</organism>
<reference evidence="3 4" key="1">
    <citation type="submission" date="2019-12" db="EMBL/GenBank/DDBJ databases">
        <title>Whole genome shotgun sequence of Streptomyces caniferus NBRC 15389.</title>
        <authorList>
            <person name="Ichikawa N."/>
            <person name="Kimura A."/>
            <person name="Kitahashi Y."/>
            <person name="Komaki H."/>
            <person name="Tamura T."/>
        </authorList>
    </citation>
    <scope>NUCLEOTIDE SEQUENCE [LARGE SCALE GENOMIC DNA]</scope>
    <source>
        <strain evidence="3 4">NBRC 15389</strain>
    </source>
</reference>
<evidence type="ECO:0000313" key="4">
    <source>
        <dbReference type="Proteomes" id="UP000435837"/>
    </source>
</evidence>
<proteinExistence type="predicted"/>
<feature type="compositionally biased region" description="Polar residues" evidence="1">
    <location>
        <begin position="27"/>
        <end position="38"/>
    </location>
</feature>
<comment type="caution">
    <text evidence="3">The sequence shown here is derived from an EMBL/GenBank/DDBJ whole genome shotgun (WGS) entry which is preliminary data.</text>
</comment>
<feature type="chain" id="PRO_5038700304" description="Secreted protein" evidence="2">
    <location>
        <begin position="24"/>
        <end position="230"/>
    </location>
</feature>
<accession>A0A640SNC0</accession>
<dbReference type="AlphaFoldDB" id="A0A640SNC0"/>
<name>A0A640SNC0_9ACTN</name>
<gene>
    <name evidence="3" type="ORF">Scani_78940</name>
</gene>
<protein>
    <recommendedName>
        <fullName evidence="5">Secreted protein</fullName>
    </recommendedName>
</protein>
<sequence length="230" mass="23877">MRVRFVAALGVTAAALLALPACSANNTGAKQATSTSARGSKPAHAGHSAPLSSTALKTRLLDEHDLGSGYARKPERPTQHDDVSVLGCPALNDMGGDAAMGGSLDFPHKAKAAFTYTASSSSEVSEELYSDTAGKLSTGTGRIFDAMTGCPQYQVLVGSAKVDVTTQRMTAPRLGDERWSQLLTFSADGRDTVVKQTAIRNGSMLVIVSGSPALVDQHLDEALAKAAATR</sequence>
<dbReference type="EMBL" id="BLIN01000007">
    <property type="protein sequence ID" value="GFE11626.1"/>
    <property type="molecule type" value="Genomic_DNA"/>
</dbReference>
<evidence type="ECO:0000256" key="2">
    <source>
        <dbReference type="SAM" id="SignalP"/>
    </source>
</evidence>